<keyword evidence="10 11" id="KW-0472">Membrane</keyword>
<evidence type="ECO:0000256" key="5">
    <source>
        <dbReference type="ARBA" id="ARBA00022679"/>
    </source>
</evidence>
<dbReference type="PRINTS" id="PR00344">
    <property type="entry name" value="BCTRLSENSOR"/>
</dbReference>
<comment type="catalytic activity">
    <reaction evidence="1">
        <text>ATP + protein L-histidine = ADP + protein N-phospho-L-histidine.</text>
        <dbReference type="EC" id="2.7.13.3"/>
    </reaction>
</comment>
<dbReference type="SUPFAM" id="SSF55874">
    <property type="entry name" value="ATPase domain of HSP90 chaperone/DNA topoisomerase II/histidine kinase"/>
    <property type="match status" value="1"/>
</dbReference>
<evidence type="ECO:0000256" key="3">
    <source>
        <dbReference type="ARBA" id="ARBA00012438"/>
    </source>
</evidence>
<dbReference type="InterPro" id="IPR005467">
    <property type="entry name" value="His_kinase_dom"/>
</dbReference>
<keyword evidence="7" id="KW-0418">Kinase</keyword>
<keyword evidence="8 11" id="KW-1133">Transmembrane helix</keyword>
<evidence type="ECO:0000256" key="2">
    <source>
        <dbReference type="ARBA" id="ARBA00004236"/>
    </source>
</evidence>
<keyword evidence="5" id="KW-0808">Transferase</keyword>
<dbReference type="InterPro" id="IPR003660">
    <property type="entry name" value="HAMP_dom"/>
</dbReference>
<dbReference type="Pfam" id="PF00512">
    <property type="entry name" value="HisKA"/>
    <property type="match status" value="1"/>
</dbReference>
<dbReference type="FunFam" id="1.10.287.130:FF:000001">
    <property type="entry name" value="Two-component sensor histidine kinase"/>
    <property type="match status" value="1"/>
</dbReference>
<dbReference type="SMART" id="SM00388">
    <property type="entry name" value="HisKA"/>
    <property type="match status" value="1"/>
</dbReference>
<dbReference type="Gene3D" id="1.10.287.130">
    <property type="match status" value="1"/>
</dbReference>
<evidence type="ECO:0000313" key="14">
    <source>
        <dbReference type="EMBL" id="QGG41931.1"/>
    </source>
</evidence>
<dbReference type="PROSITE" id="PS50885">
    <property type="entry name" value="HAMP"/>
    <property type="match status" value="1"/>
</dbReference>
<dbReference type="GO" id="GO:0005886">
    <property type="term" value="C:plasma membrane"/>
    <property type="evidence" value="ECO:0007669"/>
    <property type="project" value="UniProtKB-SubCell"/>
</dbReference>
<feature type="transmembrane region" description="Helical" evidence="11">
    <location>
        <begin position="175"/>
        <end position="197"/>
    </location>
</feature>
<dbReference type="InterPro" id="IPR036890">
    <property type="entry name" value="HATPase_C_sf"/>
</dbReference>
<evidence type="ECO:0000256" key="9">
    <source>
        <dbReference type="ARBA" id="ARBA00023012"/>
    </source>
</evidence>
<dbReference type="InterPro" id="IPR050428">
    <property type="entry name" value="TCS_sensor_his_kinase"/>
</dbReference>
<keyword evidence="6 11" id="KW-0812">Transmembrane</keyword>
<keyword evidence="15" id="KW-1185">Reference proteome</keyword>
<evidence type="ECO:0000256" key="7">
    <source>
        <dbReference type="ARBA" id="ARBA00022777"/>
    </source>
</evidence>
<name>A0A5Q2MJL6_9ACTN</name>
<dbReference type="InterPro" id="IPR004358">
    <property type="entry name" value="Sig_transdc_His_kin-like_C"/>
</dbReference>
<dbReference type="SUPFAM" id="SSF47384">
    <property type="entry name" value="Homodimeric domain of signal transducing histidine kinase"/>
    <property type="match status" value="1"/>
</dbReference>
<feature type="domain" description="Histidine kinase" evidence="12">
    <location>
        <begin position="258"/>
        <end position="463"/>
    </location>
</feature>
<dbReference type="CDD" id="cd00082">
    <property type="entry name" value="HisKA"/>
    <property type="match status" value="1"/>
</dbReference>
<dbReference type="Gene3D" id="6.10.340.10">
    <property type="match status" value="1"/>
</dbReference>
<reference evidence="14 15" key="1">
    <citation type="submission" date="2019-11" db="EMBL/GenBank/DDBJ databases">
        <authorList>
            <person name="Li J."/>
        </authorList>
    </citation>
    <scope>NUCLEOTIDE SEQUENCE [LARGE SCALE GENOMIC DNA]</scope>
    <source>
        <strain evidence="14 15">MF47</strain>
    </source>
</reference>
<dbReference type="Pfam" id="PF02518">
    <property type="entry name" value="HATPase_c"/>
    <property type="match status" value="1"/>
</dbReference>
<evidence type="ECO:0000259" key="12">
    <source>
        <dbReference type="PROSITE" id="PS50109"/>
    </source>
</evidence>
<feature type="domain" description="HAMP" evidence="13">
    <location>
        <begin position="198"/>
        <end position="250"/>
    </location>
</feature>
<dbReference type="EC" id="2.7.13.3" evidence="3"/>
<organism evidence="14 15">
    <name type="scientific">Aeromicrobium yanjiei</name>
    <dbReference type="NCBI Taxonomy" id="2662028"/>
    <lineage>
        <taxon>Bacteria</taxon>
        <taxon>Bacillati</taxon>
        <taxon>Actinomycetota</taxon>
        <taxon>Actinomycetes</taxon>
        <taxon>Propionibacteriales</taxon>
        <taxon>Nocardioidaceae</taxon>
        <taxon>Aeromicrobium</taxon>
    </lineage>
</organism>
<dbReference type="CDD" id="cd00075">
    <property type="entry name" value="HATPase"/>
    <property type="match status" value="1"/>
</dbReference>
<dbReference type="SUPFAM" id="SSF158472">
    <property type="entry name" value="HAMP domain-like"/>
    <property type="match status" value="1"/>
</dbReference>
<feature type="transmembrane region" description="Helical" evidence="11">
    <location>
        <begin position="15"/>
        <end position="37"/>
    </location>
</feature>
<proteinExistence type="predicted"/>
<dbReference type="GO" id="GO:0000155">
    <property type="term" value="F:phosphorelay sensor kinase activity"/>
    <property type="evidence" value="ECO:0007669"/>
    <property type="project" value="InterPro"/>
</dbReference>
<keyword evidence="4" id="KW-0597">Phosphoprotein</keyword>
<dbReference type="Pfam" id="PF00672">
    <property type="entry name" value="HAMP"/>
    <property type="match status" value="1"/>
</dbReference>
<accession>A0A5Q2MJL6</accession>
<dbReference type="Proteomes" id="UP000392064">
    <property type="component" value="Chromosome"/>
</dbReference>
<dbReference type="InterPro" id="IPR003594">
    <property type="entry name" value="HATPase_dom"/>
</dbReference>
<dbReference type="RefSeq" id="WP_153653196.1">
    <property type="nucleotide sequence ID" value="NZ_CP045737.1"/>
</dbReference>
<dbReference type="InterPro" id="IPR036097">
    <property type="entry name" value="HisK_dim/P_sf"/>
</dbReference>
<evidence type="ECO:0000256" key="10">
    <source>
        <dbReference type="ARBA" id="ARBA00023136"/>
    </source>
</evidence>
<evidence type="ECO:0000313" key="15">
    <source>
        <dbReference type="Proteomes" id="UP000392064"/>
    </source>
</evidence>
<dbReference type="CDD" id="cd06225">
    <property type="entry name" value="HAMP"/>
    <property type="match status" value="1"/>
</dbReference>
<keyword evidence="9" id="KW-0902">Two-component regulatory system</keyword>
<protein>
    <recommendedName>
        <fullName evidence="3">histidine kinase</fullName>
        <ecNumber evidence="3">2.7.13.3</ecNumber>
    </recommendedName>
</protein>
<evidence type="ECO:0000259" key="13">
    <source>
        <dbReference type="PROSITE" id="PS50885"/>
    </source>
</evidence>
<dbReference type="Gene3D" id="3.30.565.10">
    <property type="entry name" value="Histidine kinase-like ATPase, C-terminal domain"/>
    <property type="match status" value="1"/>
</dbReference>
<dbReference type="EMBL" id="CP045737">
    <property type="protein sequence ID" value="QGG41931.1"/>
    <property type="molecule type" value="Genomic_DNA"/>
</dbReference>
<evidence type="ECO:0000256" key="4">
    <source>
        <dbReference type="ARBA" id="ARBA00022553"/>
    </source>
</evidence>
<dbReference type="SMART" id="SM00304">
    <property type="entry name" value="HAMP"/>
    <property type="match status" value="1"/>
</dbReference>
<dbReference type="KEGG" id="aef:GEV26_11445"/>
<comment type="subcellular location">
    <subcellularLocation>
        <location evidence="2">Cell membrane</location>
    </subcellularLocation>
</comment>
<dbReference type="SMART" id="SM00387">
    <property type="entry name" value="HATPase_c"/>
    <property type="match status" value="1"/>
</dbReference>
<dbReference type="PANTHER" id="PTHR45436:SF5">
    <property type="entry name" value="SENSOR HISTIDINE KINASE TRCS"/>
    <property type="match status" value="1"/>
</dbReference>
<evidence type="ECO:0000256" key="1">
    <source>
        <dbReference type="ARBA" id="ARBA00000085"/>
    </source>
</evidence>
<evidence type="ECO:0000256" key="8">
    <source>
        <dbReference type="ARBA" id="ARBA00022989"/>
    </source>
</evidence>
<dbReference type="AlphaFoldDB" id="A0A5Q2MJL6"/>
<gene>
    <name evidence="14" type="ORF">GEV26_11445</name>
</gene>
<dbReference type="PANTHER" id="PTHR45436">
    <property type="entry name" value="SENSOR HISTIDINE KINASE YKOH"/>
    <property type="match status" value="1"/>
</dbReference>
<dbReference type="PROSITE" id="PS50109">
    <property type="entry name" value="HIS_KIN"/>
    <property type="match status" value="1"/>
</dbReference>
<evidence type="ECO:0000256" key="11">
    <source>
        <dbReference type="SAM" id="Phobius"/>
    </source>
</evidence>
<evidence type="ECO:0000256" key="6">
    <source>
        <dbReference type="ARBA" id="ARBA00022692"/>
    </source>
</evidence>
<sequence length="465" mass="50736">MAPPSWSRLTVRQRLTATVALLTTLALVAVGATLYVLESRRIDRAIESGISQELGEFRALRSEPDPDTGRPFASAERLLEVFLERNLPDPDEQLFAFPAQGRPSYQGEYDARLQRSAEFPALVRRLSTTGGTRTLRIDGHTYRVAVQPVRVGSSTSAFVVAHDVSASRAYLRELLVTYALLAALSVILVAGVASWSAGRLLSPVRRLRETAQGISDGDLGGRIEVTGHDDLSDLQRTFNAMLDRLEAAFAAQRQLLDDAGHELRTPLTVLRGHLEVLDVDDTEDVAATRTLLLDEIDRMSRLVDDLLMLAKARRPDFVRTRAVDVEALTLGAVDRARALADRSWVLDGVARVNARLDGQRITQALLQLSENAARHTQEGDEIGIGSRLHEGRLELWVRDTGPGVDPALAPTIFRRFAQGEDAHEGFGLGLSIVSAIAEAHGGDVVLDPTDAGATFRIRLPMEAAT</sequence>
<dbReference type="InterPro" id="IPR003661">
    <property type="entry name" value="HisK_dim/P_dom"/>
</dbReference>